<organism evidence="1 2">
    <name type="scientific">Chryseobacterium indologenes</name>
    <name type="common">Flavobacterium indologenes</name>
    <dbReference type="NCBI Taxonomy" id="253"/>
    <lineage>
        <taxon>Bacteria</taxon>
        <taxon>Pseudomonadati</taxon>
        <taxon>Bacteroidota</taxon>
        <taxon>Flavobacteriia</taxon>
        <taxon>Flavobacteriales</taxon>
        <taxon>Weeksellaceae</taxon>
        <taxon>Chryseobacterium group</taxon>
        <taxon>Chryseobacterium</taxon>
    </lineage>
</organism>
<dbReference type="Pfam" id="PF09697">
    <property type="entry name" value="Porph_ging"/>
    <property type="match status" value="1"/>
</dbReference>
<protein>
    <recommendedName>
        <fullName evidence="3">GLPGLI family protein</fullName>
    </recommendedName>
</protein>
<evidence type="ECO:0000313" key="1">
    <source>
        <dbReference type="EMBL" id="KPE49972.1"/>
    </source>
</evidence>
<name>A0A0N0IUX7_CHRID</name>
<accession>A0A0N0IUX7</accession>
<dbReference type="EMBL" id="LJOD01000013">
    <property type="protein sequence ID" value="KPE49972.1"/>
    <property type="molecule type" value="Genomic_DNA"/>
</dbReference>
<reference evidence="2" key="2">
    <citation type="submission" date="2015-09" db="EMBL/GenBank/DDBJ databases">
        <title>Draft genome sequence of a multidrug-resistant Chryseobacterium indologenes isolate from Malaysia.</title>
        <authorList>
            <person name="Yu C.Y."/>
            <person name="Ang G.Y."/>
            <person name="Chan K.-G."/>
        </authorList>
    </citation>
    <scope>NUCLEOTIDE SEQUENCE [LARGE SCALE GENOMIC DNA]</scope>
    <source>
        <strain evidence="2">CI_885</strain>
    </source>
</reference>
<evidence type="ECO:0008006" key="3">
    <source>
        <dbReference type="Google" id="ProtNLM"/>
    </source>
</evidence>
<dbReference type="InterPro" id="IPR005901">
    <property type="entry name" value="GLPGLI"/>
</dbReference>
<reference evidence="1 2" key="1">
    <citation type="journal article" date="2015" name="Genom Data">
        <title>Draft genome sequence of a multidrug-resistant Chryseobacterium indologenes isolate from Malaysia.</title>
        <authorList>
            <person name="Yu C.Y."/>
            <person name="Ang G.Y."/>
            <person name="Cheng H.J."/>
            <person name="Cheong Y.M."/>
            <person name="Yin W.F."/>
            <person name="Chan K.G."/>
        </authorList>
    </citation>
    <scope>NUCLEOTIDE SEQUENCE [LARGE SCALE GENOMIC DNA]</scope>
    <source>
        <strain evidence="1 2">CI_885</strain>
    </source>
</reference>
<dbReference type="NCBIfam" id="TIGR01200">
    <property type="entry name" value="GLPGLI"/>
    <property type="match status" value="1"/>
</dbReference>
<comment type="caution">
    <text evidence="1">The sequence shown here is derived from an EMBL/GenBank/DDBJ whole genome shotgun (WGS) entry which is preliminary data.</text>
</comment>
<dbReference type="RefSeq" id="WP_082377211.1">
    <property type="nucleotide sequence ID" value="NZ_LJOD01000013.1"/>
</dbReference>
<sequence>MQKITVILLTLMSCLLYSQNDRFIYDVTFKKDSSSNEITRENYHLDITKEEITYYNRIYYINDSVFAATGKEGFKGYRLTSFLTRNKGNDFYENYEYIGDVNFYKLEAPADLVWKISDSTKMINELKVQKAETGFGGRKWVAWFTQEIPLSYGPYKFSGLPGLIIEIHDTRKDYIFKLIKSEKIPGNYKSYSLKERRSNAVKINQKKLDDLKLELYQSPFKYVLNGKLSIPEGKKLQLDDGTILTKEELKPAEKNERKKLRSFNNPIELDKAIQYPGD</sequence>
<proteinExistence type="predicted"/>
<dbReference type="OrthoDB" id="1440774at2"/>
<gene>
    <name evidence="1" type="ORF">AOB46_17460</name>
</gene>
<dbReference type="PATRIC" id="fig|253.9.peg.1438"/>
<dbReference type="AlphaFoldDB" id="A0A0N0IUX7"/>
<evidence type="ECO:0000313" key="2">
    <source>
        <dbReference type="Proteomes" id="UP000037953"/>
    </source>
</evidence>
<dbReference type="Proteomes" id="UP000037953">
    <property type="component" value="Unassembled WGS sequence"/>
</dbReference>